<dbReference type="InterPro" id="IPR045595">
    <property type="entry name" value="SufBD_N"/>
</dbReference>
<protein>
    <submittedName>
        <fullName evidence="4">Fe-S cluster assembly protein SufD</fullName>
    </submittedName>
</protein>
<dbReference type="PANTHER" id="PTHR43575">
    <property type="entry name" value="PROTEIN ABCI7, CHLOROPLASTIC"/>
    <property type="match status" value="1"/>
</dbReference>
<dbReference type="InterPro" id="IPR055346">
    <property type="entry name" value="Fe-S_cluster_assembly_SufBD"/>
</dbReference>
<evidence type="ECO:0000256" key="1">
    <source>
        <dbReference type="ARBA" id="ARBA00043967"/>
    </source>
</evidence>
<evidence type="ECO:0000313" key="4">
    <source>
        <dbReference type="EMBL" id="MBF6058576.1"/>
    </source>
</evidence>
<proteinExistence type="inferred from homology"/>
<feature type="domain" description="SUF system FeS cluster assembly SufBD core" evidence="2">
    <location>
        <begin position="177"/>
        <end position="404"/>
    </location>
</feature>
<sequence>MSRKMSPVAKKAVDFYLAQSQAMNSQGALGALRQQACARLAAEGFPTLKDEDWQYTRLSGFLQNLFANDQVPQLSAEQITPYLPDFDVFKLVFVNGRFQAALSDDVSQLPKGVSFEPSATWLTNDEKAANLFVDETEMAKEPFANLNSALMQDGFVVQVAKNAFMEMPLLVLFVHTGGQADHSRNLVRIGENAEISWIERHVSMDAASFCNAVTMIDVAQNARVNQIVMQQMNDDDYYFANQYISQAESSVFNTFFVSTGSQIARHQNHLYMNGEHIESNQNSACLAAAKQTVDSRTHTEHNEVAGLSRQLHKFVLFDEAVGVFNGMIRVDQKAQKTDGQMDNKNLLLSDKAKMDTKPQLEIYADDVQCSHGSATGQIDKNQIFYLQARGIHREHAIRMITEAFLLEPLEELSKAPVRSWLMAELSQQLQKMNG</sequence>
<dbReference type="NCBIfam" id="TIGR01981">
    <property type="entry name" value="sufD"/>
    <property type="match status" value="1"/>
</dbReference>
<feature type="domain" description="SUF system FeS cluster assembly SufBD N-terminal" evidence="3">
    <location>
        <begin position="13"/>
        <end position="169"/>
    </location>
</feature>
<comment type="caution">
    <text evidence="4">The sequence shown here is derived from an EMBL/GenBank/DDBJ whole genome shotgun (WGS) entry which is preliminary data.</text>
</comment>
<dbReference type="InterPro" id="IPR037284">
    <property type="entry name" value="SUF_FeS_clus_asmbl_SufBD_sf"/>
</dbReference>
<dbReference type="Pfam" id="PF01458">
    <property type="entry name" value="SUFBD_core"/>
    <property type="match status" value="1"/>
</dbReference>
<organism evidence="4 5">
    <name type="scientific">Thiomicrorhabdus heinhorstiae</name>
    <dbReference type="NCBI Taxonomy" id="2748010"/>
    <lineage>
        <taxon>Bacteria</taxon>
        <taxon>Pseudomonadati</taxon>
        <taxon>Pseudomonadota</taxon>
        <taxon>Gammaproteobacteria</taxon>
        <taxon>Thiotrichales</taxon>
        <taxon>Piscirickettsiaceae</taxon>
        <taxon>Thiomicrorhabdus</taxon>
    </lineage>
</organism>
<reference evidence="4 5" key="1">
    <citation type="submission" date="2020-11" db="EMBL/GenBank/DDBJ databases">
        <title>Sulfur oxidizing isolate from Hospital Hole Sinkhole.</title>
        <authorList>
            <person name="Scott K.M."/>
        </authorList>
    </citation>
    <scope>NUCLEOTIDE SEQUENCE [LARGE SCALE GENOMIC DNA]</scope>
    <source>
        <strain evidence="4 5">HH1</strain>
    </source>
</reference>
<dbReference type="SUPFAM" id="SSF101960">
    <property type="entry name" value="Stabilizer of iron transporter SufD"/>
    <property type="match status" value="1"/>
</dbReference>
<dbReference type="InterPro" id="IPR000825">
    <property type="entry name" value="SUF_FeS_clus_asmbl_SufBD_core"/>
</dbReference>
<dbReference type="RefSeq" id="WP_185978718.1">
    <property type="nucleotide sequence ID" value="NZ_JACBGI020000021.1"/>
</dbReference>
<dbReference type="InterPro" id="IPR011542">
    <property type="entry name" value="SUF_FeS_clus_asmbl_SufD"/>
</dbReference>
<name>A0ABS0C356_9GAMM</name>
<gene>
    <name evidence="4" type="primary">sufD</name>
    <name evidence="4" type="ORF">H8792_009510</name>
</gene>
<comment type="similarity">
    <text evidence="1">Belongs to the iron-sulfur cluster assembly SufBD family.</text>
</comment>
<accession>A0ABS0C356</accession>
<dbReference type="PANTHER" id="PTHR43575:SF1">
    <property type="entry name" value="PROTEIN ABCI7, CHLOROPLASTIC"/>
    <property type="match status" value="1"/>
</dbReference>
<dbReference type="Proteomes" id="UP001193680">
    <property type="component" value="Unassembled WGS sequence"/>
</dbReference>
<evidence type="ECO:0000313" key="5">
    <source>
        <dbReference type="Proteomes" id="UP001193680"/>
    </source>
</evidence>
<dbReference type="Pfam" id="PF19295">
    <property type="entry name" value="SufBD_N"/>
    <property type="match status" value="1"/>
</dbReference>
<evidence type="ECO:0000259" key="3">
    <source>
        <dbReference type="Pfam" id="PF19295"/>
    </source>
</evidence>
<dbReference type="EMBL" id="JACBGI020000021">
    <property type="protein sequence ID" value="MBF6058576.1"/>
    <property type="molecule type" value="Genomic_DNA"/>
</dbReference>
<keyword evidence="5" id="KW-1185">Reference proteome</keyword>
<evidence type="ECO:0000259" key="2">
    <source>
        <dbReference type="Pfam" id="PF01458"/>
    </source>
</evidence>